<feature type="domain" description="Kazal-like" evidence="6">
    <location>
        <begin position="28"/>
        <end position="85"/>
    </location>
</feature>
<keyword evidence="3" id="KW-0646">Protease inhibitor</keyword>
<dbReference type="Pfam" id="PF00050">
    <property type="entry name" value="Kazal_1"/>
    <property type="match status" value="1"/>
</dbReference>
<evidence type="ECO:0000259" key="6">
    <source>
        <dbReference type="PROSITE" id="PS51465"/>
    </source>
</evidence>
<sequence>MKALTLFLVVNIVALPFANAAKLQITSRSRNPRCRIYNNIKSCDYERYPICGTNNISYKNPCFLCIENRVLHKRIRIKHMGTCRQHPPITVMHGASVGRLFPAYGQ</sequence>
<comment type="subcellular location">
    <subcellularLocation>
        <location evidence="1">Secreted</location>
    </subcellularLocation>
</comment>
<feature type="chain" id="PRO_5004778924" evidence="5">
    <location>
        <begin position="21"/>
        <end position="106"/>
    </location>
</feature>
<dbReference type="PANTHER" id="PTHR21312">
    <property type="entry name" value="SERINE PROTEASE INHIBITOR"/>
    <property type="match status" value="1"/>
</dbReference>
<evidence type="ECO:0000256" key="4">
    <source>
        <dbReference type="ARBA" id="ARBA00023157"/>
    </source>
</evidence>
<keyword evidence="4" id="KW-1015">Disulfide bond</keyword>
<evidence type="ECO:0000256" key="1">
    <source>
        <dbReference type="ARBA" id="ARBA00004613"/>
    </source>
</evidence>
<proteinExistence type="evidence at transcript level"/>
<dbReference type="InterPro" id="IPR036058">
    <property type="entry name" value="Kazal_dom_sf"/>
</dbReference>
<evidence type="ECO:0000313" key="7">
    <source>
        <dbReference type="EMBL" id="AFP14014.1"/>
    </source>
</evidence>
<dbReference type="EMBL" id="JW881497">
    <property type="protein sequence ID" value="AFP14014.1"/>
    <property type="molecule type" value="mRNA"/>
</dbReference>
<feature type="signal peptide" evidence="5">
    <location>
        <begin position="1"/>
        <end position="20"/>
    </location>
</feature>
<evidence type="ECO:0000256" key="5">
    <source>
        <dbReference type="SAM" id="SignalP"/>
    </source>
</evidence>
<name>V9LKE9_CALMI</name>
<protein>
    <submittedName>
        <fullName evidence="7">Trypsin inhibitor ClTI-1-like protein</fullName>
    </submittedName>
</protein>
<keyword evidence="2" id="KW-0964">Secreted</keyword>
<dbReference type="PROSITE" id="PS00282">
    <property type="entry name" value="KAZAL_1"/>
    <property type="match status" value="1"/>
</dbReference>
<evidence type="ECO:0000256" key="3">
    <source>
        <dbReference type="ARBA" id="ARBA00022690"/>
    </source>
</evidence>
<dbReference type="InterPro" id="IPR002350">
    <property type="entry name" value="Kazal_dom"/>
</dbReference>
<accession>V9LKE9</accession>
<dbReference type="SUPFAM" id="SSF100895">
    <property type="entry name" value="Kazal-type serine protease inhibitors"/>
    <property type="match status" value="1"/>
</dbReference>
<organism evidence="7">
    <name type="scientific">Callorhinchus milii</name>
    <name type="common">Ghost shark</name>
    <dbReference type="NCBI Taxonomy" id="7868"/>
    <lineage>
        <taxon>Eukaryota</taxon>
        <taxon>Metazoa</taxon>
        <taxon>Chordata</taxon>
        <taxon>Craniata</taxon>
        <taxon>Vertebrata</taxon>
        <taxon>Chondrichthyes</taxon>
        <taxon>Holocephali</taxon>
        <taxon>Chimaeriformes</taxon>
        <taxon>Callorhinchidae</taxon>
        <taxon>Callorhinchus</taxon>
    </lineage>
</organism>
<dbReference type="AlphaFoldDB" id="V9LKE9"/>
<dbReference type="SMART" id="SM00280">
    <property type="entry name" value="KAZAL"/>
    <property type="match status" value="1"/>
</dbReference>
<evidence type="ECO:0000256" key="2">
    <source>
        <dbReference type="ARBA" id="ARBA00022525"/>
    </source>
</evidence>
<keyword evidence="5" id="KW-0732">Signal</keyword>
<dbReference type="PROSITE" id="PS51465">
    <property type="entry name" value="KAZAL_2"/>
    <property type="match status" value="1"/>
</dbReference>
<dbReference type="Gene3D" id="3.30.60.30">
    <property type="match status" value="1"/>
</dbReference>
<reference evidence="7" key="1">
    <citation type="journal article" date="2014" name="Nature">
        <title>Elephant shark genome provides unique insights into gnathostome evolution.</title>
        <authorList>
            <consortium name="International Elephant Shark Genome Sequencing Consortium"/>
            <person name="Venkatesh B."/>
            <person name="Lee A.P."/>
            <person name="Ravi V."/>
            <person name="Maurya A.K."/>
            <person name="Lian M.M."/>
            <person name="Swann J.B."/>
            <person name="Ohta Y."/>
            <person name="Flajnik M.F."/>
            <person name="Sutoh Y."/>
            <person name="Kasahara M."/>
            <person name="Hoon S."/>
            <person name="Gangu V."/>
            <person name="Roy S.W."/>
            <person name="Irimia M."/>
            <person name="Korzh V."/>
            <person name="Kondrychyn I."/>
            <person name="Lim Z.W."/>
            <person name="Tay B.H."/>
            <person name="Tohari S."/>
            <person name="Kong K.W."/>
            <person name="Ho S."/>
            <person name="Lorente-Galdos B."/>
            <person name="Quilez J."/>
            <person name="Marques-Bonet T."/>
            <person name="Raney B.J."/>
            <person name="Ingham P.W."/>
            <person name="Tay A."/>
            <person name="Hillier L.W."/>
            <person name="Minx P."/>
            <person name="Boehm T."/>
            <person name="Wilson R.K."/>
            <person name="Brenner S."/>
            <person name="Warren W.C."/>
        </authorList>
    </citation>
    <scope>NUCLEOTIDE SEQUENCE</scope>
    <source>
        <tissue evidence="7">Testis</tissue>
    </source>
</reference>
<dbReference type="PANTHER" id="PTHR21312:SF28">
    <property type="entry name" value="OVOINHIBITOR-RELATED"/>
    <property type="match status" value="1"/>
</dbReference>
<dbReference type="GO" id="GO:0030414">
    <property type="term" value="F:peptidase inhibitor activity"/>
    <property type="evidence" value="ECO:0007669"/>
    <property type="project" value="UniProtKB-KW"/>
</dbReference>
<dbReference type="GO" id="GO:0005576">
    <property type="term" value="C:extracellular region"/>
    <property type="evidence" value="ECO:0007669"/>
    <property type="project" value="UniProtKB-SubCell"/>
</dbReference>